<name>A0AAD3T2Y2_NEPGR</name>
<sequence>MVKGDKGTCFSPWLVKSVLGLVAHLLPKGTFFLMREWRAARSCRRVRAFDSMSGRVCGREISKLPREWEQVPLSPFSITLQSLHNHNRATPPFDCETSTEETSSMREKSDILVSPATETDRKKSGRRRAE</sequence>
<evidence type="ECO:0000256" key="1">
    <source>
        <dbReference type="SAM" id="MobiDB-lite"/>
    </source>
</evidence>
<reference evidence="2" key="1">
    <citation type="submission" date="2023-05" db="EMBL/GenBank/DDBJ databases">
        <title>Nepenthes gracilis genome sequencing.</title>
        <authorList>
            <person name="Fukushima K."/>
        </authorList>
    </citation>
    <scope>NUCLEOTIDE SEQUENCE</scope>
    <source>
        <strain evidence="2">SING2019-196</strain>
    </source>
</reference>
<accession>A0AAD3T2Y2</accession>
<organism evidence="2 3">
    <name type="scientific">Nepenthes gracilis</name>
    <name type="common">Slender pitcher plant</name>
    <dbReference type="NCBI Taxonomy" id="150966"/>
    <lineage>
        <taxon>Eukaryota</taxon>
        <taxon>Viridiplantae</taxon>
        <taxon>Streptophyta</taxon>
        <taxon>Embryophyta</taxon>
        <taxon>Tracheophyta</taxon>
        <taxon>Spermatophyta</taxon>
        <taxon>Magnoliopsida</taxon>
        <taxon>eudicotyledons</taxon>
        <taxon>Gunneridae</taxon>
        <taxon>Pentapetalae</taxon>
        <taxon>Caryophyllales</taxon>
        <taxon>Nepenthaceae</taxon>
        <taxon>Nepenthes</taxon>
    </lineage>
</organism>
<dbReference type="EMBL" id="BSYO01000025">
    <property type="protein sequence ID" value="GMH22653.1"/>
    <property type="molecule type" value="Genomic_DNA"/>
</dbReference>
<evidence type="ECO:0000313" key="3">
    <source>
        <dbReference type="Proteomes" id="UP001279734"/>
    </source>
</evidence>
<keyword evidence="3" id="KW-1185">Reference proteome</keyword>
<evidence type="ECO:0000313" key="2">
    <source>
        <dbReference type="EMBL" id="GMH22653.1"/>
    </source>
</evidence>
<proteinExistence type="predicted"/>
<feature type="compositionally biased region" description="Basic and acidic residues" evidence="1">
    <location>
        <begin position="118"/>
        <end position="130"/>
    </location>
</feature>
<dbReference type="AlphaFoldDB" id="A0AAD3T2Y2"/>
<feature type="region of interest" description="Disordered" evidence="1">
    <location>
        <begin position="86"/>
        <end position="130"/>
    </location>
</feature>
<gene>
    <name evidence="2" type="ORF">Nepgr_024496</name>
</gene>
<dbReference type="Proteomes" id="UP001279734">
    <property type="component" value="Unassembled WGS sequence"/>
</dbReference>
<protein>
    <submittedName>
        <fullName evidence="2">Uncharacterized protein</fullName>
    </submittedName>
</protein>
<comment type="caution">
    <text evidence="2">The sequence shown here is derived from an EMBL/GenBank/DDBJ whole genome shotgun (WGS) entry which is preliminary data.</text>
</comment>